<feature type="transmembrane region" description="Helical" evidence="1">
    <location>
        <begin position="12"/>
        <end position="33"/>
    </location>
</feature>
<dbReference type="RefSeq" id="WP_072915133.1">
    <property type="nucleotide sequence ID" value="NZ_FRAR01000019.1"/>
</dbReference>
<protein>
    <recommendedName>
        <fullName evidence="4">Ig-like domain-containing protein</fullName>
    </recommendedName>
</protein>
<keyword evidence="1" id="KW-1133">Transmembrane helix</keyword>
<evidence type="ECO:0000256" key="1">
    <source>
        <dbReference type="SAM" id="Phobius"/>
    </source>
</evidence>
<evidence type="ECO:0000313" key="3">
    <source>
        <dbReference type="Proteomes" id="UP000183997"/>
    </source>
</evidence>
<evidence type="ECO:0000313" key="2">
    <source>
        <dbReference type="EMBL" id="SHK65206.1"/>
    </source>
</evidence>
<accession>A0A1M6U7S4</accession>
<dbReference type="OrthoDB" id="177750at2"/>
<organism evidence="2 3">
    <name type="scientific">Desulforamulus aeronauticus DSM 10349</name>
    <dbReference type="NCBI Taxonomy" id="1121421"/>
    <lineage>
        <taxon>Bacteria</taxon>
        <taxon>Bacillati</taxon>
        <taxon>Bacillota</taxon>
        <taxon>Clostridia</taxon>
        <taxon>Eubacteriales</taxon>
        <taxon>Peptococcaceae</taxon>
        <taxon>Desulforamulus</taxon>
    </lineage>
</organism>
<reference evidence="3" key="1">
    <citation type="submission" date="2016-11" db="EMBL/GenBank/DDBJ databases">
        <authorList>
            <person name="Varghese N."/>
            <person name="Submissions S."/>
        </authorList>
    </citation>
    <scope>NUCLEOTIDE SEQUENCE [LARGE SCALE GENOMIC DNA]</scope>
    <source>
        <strain evidence="3">DSM 10349</strain>
    </source>
</reference>
<dbReference type="AlphaFoldDB" id="A0A1M6U7S4"/>
<keyword evidence="1" id="KW-0472">Membrane</keyword>
<sequence length="418" mass="47647">MILQISRARLILCGVIITCLLSLWLIIGCLVIERVENSQEGMVVVTFTFLAPMKPSAIQDLEIHQINQEKKVPFTYTWQTANTLQIRIAEKNYPRGNLYQYRFKCAPSMFWPFFVWAGGNFQAKVPIRFIGIEAGNTVPSKGPVILQFNTHVKANELNKYLKVPVPGRLEPINKDLSRWRYWPTEKLKNLSTYEIELLKGLPGQYGGKLTKSVKIQFKTTPEFLLENVYPRPGSTGVWLSRDIVLETNQPLKNGSLISNDLPGKSVIKGNKIQYLPQRMLLPGKTYRLKAHLVSISNETLDYEYSFSTTNLGHNRWLEFQLAPSPTLWLMEGNKTLKEMKVTVKSGRKIPSGTLYEQNRNTGWIRLNADILLHALPEGKVDNHKSLGLPTTYSCIYLKEQDLTDLLQALPAGFMFTSR</sequence>
<evidence type="ECO:0008006" key="4">
    <source>
        <dbReference type="Google" id="ProtNLM"/>
    </source>
</evidence>
<dbReference type="PROSITE" id="PS51257">
    <property type="entry name" value="PROKAR_LIPOPROTEIN"/>
    <property type="match status" value="1"/>
</dbReference>
<proteinExistence type="predicted"/>
<dbReference type="Proteomes" id="UP000183997">
    <property type="component" value="Unassembled WGS sequence"/>
</dbReference>
<dbReference type="EMBL" id="FRAR01000019">
    <property type="protein sequence ID" value="SHK65206.1"/>
    <property type="molecule type" value="Genomic_DNA"/>
</dbReference>
<name>A0A1M6U7S4_9FIRM</name>
<keyword evidence="3" id="KW-1185">Reference proteome</keyword>
<keyword evidence="1" id="KW-0812">Transmembrane</keyword>
<gene>
    <name evidence="2" type="ORF">SAMN02745123_02622</name>
</gene>